<accession>A0A6I4TT08</accession>
<proteinExistence type="predicted"/>
<keyword evidence="1" id="KW-0732">Signal</keyword>
<name>A0A6I4TT08_9SPHN</name>
<gene>
    <name evidence="2" type="ORF">GRI97_00685</name>
</gene>
<keyword evidence="3" id="KW-1185">Reference proteome</keyword>
<feature type="signal peptide" evidence="1">
    <location>
        <begin position="1"/>
        <end position="25"/>
    </location>
</feature>
<organism evidence="2 3">
    <name type="scientific">Croceibacterium xixiisoli</name>
    <dbReference type="NCBI Taxonomy" id="1476466"/>
    <lineage>
        <taxon>Bacteria</taxon>
        <taxon>Pseudomonadati</taxon>
        <taxon>Pseudomonadota</taxon>
        <taxon>Alphaproteobacteria</taxon>
        <taxon>Sphingomonadales</taxon>
        <taxon>Erythrobacteraceae</taxon>
        <taxon>Croceibacterium</taxon>
    </lineage>
</organism>
<dbReference type="RefSeq" id="WP_161389240.1">
    <property type="nucleotide sequence ID" value="NZ_JBHSCP010000001.1"/>
</dbReference>
<dbReference type="AlphaFoldDB" id="A0A6I4TT08"/>
<sequence>MARLLRLLTGIYMCLALGLGGVAHAAEDSGSPIAEFCVAFGCAEQAAERHLHNSSTQHGQDHGSDDACTCHAHGGCHGHHQLGSVKDHHLPLQPVTLALPHGFDSEILPLSIRALMLRPPIA</sequence>
<protein>
    <recommendedName>
        <fullName evidence="4">DUF2946 domain-containing protein</fullName>
    </recommendedName>
</protein>
<reference evidence="2 3" key="1">
    <citation type="submission" date="2019-12" db="EMBL/GenBank/DDBJ databases">
        <title>Genomic-based taxomic classification of the family Erythrobacteraceae.</title>
        <authorList>
            <person name="Xu L."/>
        </authorList>
    </citation>
    <scope>NUCLEOTIDE SEQUENCE [LARGE SCALE GENOMIC DNA]</scope>
    <source>
        <strain evidence="2 3">S36</strain>
    </source>
</reference>
<evidence type="ECO:0008006" key="4">
    <source>
        <dbReference type="Google" id="ProtNLM"/>
    </source>
</evidence>
<dbReference type="EMBL" id="WTYJ01000001">
    <property type="protein sequence ID" value="MXO97503.1"/>
    <property type="molecule type" value="Genomic_DNA"/>
</dbReference>
<comment type="caution">
    <text evidence="2">The sequence shown here is derived from an EMBL/GenBank/DDBJ whole genome shotgun (WGS) entry which is preliminary data.</text>
</comment>
<evidence type="ECO:0000256" key="1">
    <source>
        <dbReference type="SAM" id="SignalP"/>
    </source>
</evidence>
<evidence type="ECO:0000313" key="3">
    <source>
        <dbReference type="Proteomes" id="UP000469430"/>
    </source>
</evidence>
<feature type="chain" id="PRO_5026128423" description="DUF2946 domain-containing protein" evidence="1">
    <location>
        <begin position="26"/>
        <end position="122"/>
    </location>
</feature>
<evidence type="ECO:0000313" key="2">
    <source>
        <dbReference type="EMBL" id="MXO97503.1"/>
    </source>
</evidence>
<dbReference type="Proteomes" id="UP000469430">
    <property type="component" value="Unassembled WGS sequence"/>
</dbReference>